<feature type="compositionally biased region" description="Low complexity" evidence="1">
    <location>
        <begin position="62"/>
        <end position="72"/>
    </location>
</feature>
<dbReference type="EMBL" id="CAJPVJ010013021">
    <property type="protein sequence ID" value="CAG2174642.1"/>
    <property type="molecule type" value="Genomic_DNA"/>
</dbReference>
<keyword evidence="3" id="KW-1185">Reference proteome</keyword>
<proteinExistence type="predicted"/>
<name>A0A7R9QT20_9ACAR</name>
<gene>
    <name evidence="2" type="ORF">ONB1V03_LOCUS14086</name>
</gene>
<accession>A0A7R9QT20</accession>
<dbReference type="AlphaFoldDB" id="A0A7R9QT20"/>
<evidence type="ECO:0000256" key="1">
    <source>
        <dbReference type="SAM" id="MobiDB-lite"/>
    </source>
</evidence>
<sequence length="72" mass="9344">MDRPFRNPFRHQYPNQHDYYYLEQQFNGNQFCFRYNRHQYHNILFPFSHTQPLYRPHHHHQQQPVQHQMRHQ</sequence>
<dbReference type="EMBL" id="OC927846">
    <property type="protein sequence ID" value="CAD7657456.1"/>
    <property type="molecule type" value="Genomic_DNA"/>
</dbReference>
<feature type="region of interest" description="Disordered" evidence="1">
    <location>
        <begin position="52"/>
        <end position="72"/>
    </location>
</feature>
<organism evidence="2">
    <name type="scientific">Oppiella nova</name>
    <dbReference type="NCBI Taxonomy" id="334625"/>
    <lineage>
        <taxon>Eukaryota</taxon>
        <taxon>Metazoa</taxon>
        <taxon>Ecdysozoa</taxon>
        <taxon>Arthropoda</taxon>
        <taxon>Chelicerata</taxon>
        <taxon>Arachnida</taxon>
        <taxon>Acari</taxon>
        <taxon>Acariformes</taxon>
        <taxon>Sarcoptiformes</taxon>
        <taxon>Oribatida</taxon>
        <taxon>Brachypylina</taxon>
        <taxon>Oppioidea</taxon>
        <taxon>Oppiidae</taxon>
        <taxon>Oppiella</taxon>
    </lineage>
</organism>
<dbReference type="Proteomes" id="UP000728032">
    <property type="component" value="Unassembled WGS sequence"/>
</dbReference>
<evidence type="ECO:0000313" key="2">
    <source>
        <dbReference type="EMBL" id="CAD7657456.1"/>
    </source>
</evidence>
<protein>
    <submittedName>
        <fullName evidence="2">Uncharacterized protein</fullName>
    </submittedName>
</protein>
<reference evidence="2" key="1">
    <citation type="submission" date="2020-11" db="EMBL/GenBank/DDBJ databases">
        <authorList>
            <person name="Tran Van P."/>
        </authorList>
    </citation>
    <scope>NUCLEOTIDE SEQUENCE</scope>
</reference>
<evidence type="ECO:0000313" key="3">
    <source>
        <dbReference type="Proteomes" id="UP000728032"/>
    </source>
</evidence>